<keyword evidence="3" id="KW-1185">Reference proteome</keyword>
<keyword evidence="1" id="KW-0472">Membrane</keyword>
<protein>
    <submittedName>
        <fullName evidence="2">Uncharacterized protein</fullName>
    </submittedName>
</protein>
<evidence type="ECO:0000313" key="3">
    <source>
        <dbReference type="Proteomes" id="UP000677082"/>
    </source>
</evidence>
<dbReference type="Proteomes" id="UP000677082">
    <property type="component" value="Unassembled WGS sequence"/>
</dbReference>
<dbReference type="EMBL" id="BOQN01000033">
    <property type="protein sequence ID" value="GIM90647.1"/>
    <property type="molecule type" value="Genomic_DNA"/>
</dbReference>
<sequence>MKHFADRLAAADPLRVDLAALPDEAGEALAQEILMQASTMENETTTGRSRRRRGYVVALVTAGAIAVPGIAVAGVVAYQGMHSGVYGDGGEAVAGEEFLYTDAPEIVGVIRELTAEFPLPAGASYDRLLARYPMTERVLVQRTALGQQVQITAACAWYQDWLTGDAGRRATDQHTIDAVATWKYWVFAESGPTLPERIAAETRSGKDTTLKQYLAANCS</sequence>
<accession>A0A919VZX9</accession>
<dbReference type="RefSeq" id="WP_213006577.1">
    <property type="nucleotide sequence ID" value="NZ_BOQN01000033.1"/>
</dbReference>
<reference evidence="2 3" key="1">
    <citation type="submission" date="2021-03" db="EMBL/GenBank/DDBJ databases">
        <title>Whole genome shotgun sequence of Actinoplanes toevensis NBRC 105298.</title>
        <authorList>
            <person name="Komaki H."/>
            <person name="Tamura T."/>
        </authorList>
    </citation>
    <scope>NUCLEOTIDE SEQUENCE [LARGE SCALE GENOMIC DNA]</scope>
    <source>
        <strain evidence="2 3">NBRC 105298</strain>
    </source>
</reference>
<feature type="transmembrane region" description="Helical" evidence="1">
    <location>
        <begin position="55"/>
        <end position="78"/>
    </location>
</feature>
<name>A0A919VZX9_9ACTN</name>
<keyword evidence="1" id="KW-0812">Transmembrane</keyword>
<comment type="caution">
    <text evidence="2">The sequence shown here is derived from an EMBL/GenBank/DDBJ whole genome shotgun (WGS) entry which is preliminary data.</text>
</comment>
<organism evidence="2 3">
    <name type="scientific">Paractinoplanes toevensis</name>
    <dbReference type="NCBI Taxonomy" id="571911"/>
    <lineage>
        <taxon>Bacteria</taxon>
        <taxon>Bacillati</taxon>
        <taxon>Actinomycetota</taxon>
        <taxon>Actinomycetes</taxon>
        <taxon>Micromonosporales</taxon>
        <taxon>Micromonosporaceae</taxon>
        <taxon>Paractinoplanes</taxon>
    </lineage>
</organism>
<evidence type="ECO:0000256" key="1">
    <source>
        <dbReference type="SAM" id="Phobius"/>
    </source>
</evidence>
<evidence type="ECO:0000313" key="2">
    <source>
        <dbReference type="EMBL" id="GIM90647.1"/>
    </source>
</evidence>
<keyword evidence="1" id="KW-1133">Transmembrane helix</keyword>
<proteinExistence type="predicted"/>
<gene>
    <name evidence="2" type="ORF">Ato02nite_024400</name>
</gene>
<dbReference type="AlphaFoldDB" id="A0A919VZX9"/>